<feature type="compositionally biased region" description="Basic residues" evidence="1">
    <location>
        <begin position="948"/>
        <end position="960"/>
    </location>
</feature>
<dbReference type="InterPro" id="IPR043502">
    <property type="entry name" value="DNA/RNA_pol_sf"/>
</dbReference>
<dbReference type="InterPro" id="IPR036691">
    <property type="entry name" value="Endo/exonu/phosph_ase_sf"/>
</dbReference>
<evidence type="ECO:0000256" key="1">
    <source>
        <dbReference type="SAM" id="MobiDB-lite"/>
    </source>
</evidence>
<feature type="region of interest" description="Disordered" evidence="1">
    <location>
        <begin position="935"/>
        <end position="960"/>
    </location>
</feature>
<keyword evidence="3" id="KW-0808">Transferase</keyword>
<dbReference type="GO" id="GO:0003964">
    <property type="term" value="F:RNA-directed DNA polymerase activity"/>
    <property type="evidence" value="ECO:0007669"/>
    <property type="project" value="UniProtKB-KW"/>
</dbReference>
<reference evidence="3" key="1">
    <citation type="submission" date="1994-03" db="EMBL/GenBank/DDBJ databases">
        <title>Bombyx mori alpha amylase gene containing a retrotransposon insertion.</title>
        <authorList>
            <person name="Foster P.G."/>
            <person name="Simons P.J."/>
            <person name="Hickey D.A."/>
        </authorList>
    </citation>
    <scope>NUCLEOTIDE SEQUENCE</scope>
    <source>
        <strain evidence="3">703</strain>
    </source>
</reference>
<dbReference type="AlphaFoldDB" id="Q93137"/>
<dbReference type="Gene3D" id="3.60.10.10">
    <property type="entry name" value="Endonuclease/exonuclease/phosphatase"/>
    <property type="match status" value="1"/>
</dbReference>
<sequence length="960" mass="108125">MAYISRIKPLSVTIGFFNAYGLANQRDQVSDFLRDHQIDIFLVQETLLKPARRDPKIANYNMVRNDRLSARGGGTVIYYRRALHCVPLDPPALANIEASVCRISLTGHAPIVIASVYLPPDKIVLSSDIEALLGMGSSVILGGDLNCKHIRWNSHTTTPNGRRLDALVDDLAFDIVAPLTPTHYPLNIAHRPDILDIALLKNVTLRLHSIEVVSELDSDHRPVVMKLGRAPDSVPVTRTVVDWHTLGISLAESDPPSLPFNPDSIPSPQDTAEAIDILTSHITSTLDRSSKQVVAEDFLHRFKLSDDIRELLRAKNASIRAYDRYPTTENRIRMRALQRDVKSRIAEVRDARWSDFLEGLAPSQRSYYRLARTLKSDTVVTMPPLVGPSGRLAAFDDDEKAELLADTLQTQCTPSTQSVDPVHVELVDSEVERRASLPPSDALPPVTPMEVKDLIKDLRPRKAPGSDGVSYRVIKLLPVQLIVMLASIFNAAMANCIFPAVWKEADVIGIHKPGKPKNDPTSYRPISLLMSLGKLYERLLYKRLRDFVSSKGILIDEQFGFRTNHSCVQQVHRLTEHILVGLNRPKPLYTGALFFDVAKAFDKVWHNGLIFKLFNMGVPDSLVLIIRDFLSNRSFRYRVEGTRSSPRPLTAGVPQGSVLSPLLFSLFVNDIPRSPPTHLALFADDTTVYYSSRNKSLIAKKLQSAALALGQWFRKWRIDINPAKSTAVLFQRGSSTRISSRIRRRNLTPPITLFRQPIPWARKVKYLGVTLDASMTFRPHIKSVRDRAAFILGRLYPMICKRSKMSLRNKVTLYKTCIRPVMTYASVVFAHAARTHIDTLQSLQSRFCRLAVGAPWFVRNVDLHDDLGLESIRKYMKSASERYFDKAMRHDNRLIVAAADYSPNPDHAGASHRRRPRHVLTDPSDPITFALDAFSSNTRGRLRDPGNRTRRTRQRGRRAT</sequence>
<dbReference type="SUPFAM" id="SSF56672">
    <property type="entry name" value="DNA/RNA polymerases"/>
    <property type="match status" value="1"/>
</dbReference>
<dbReference type="EMBL" id="U07847">
    <property type="protein sequence ID" value="AAA17752.1"/>
    <property type="molecule type" value="Genomic_DNA"/>
</dbReference>
<proteinExistence type="predicted"/>
<dbReference type="InterPro" id="IPR052560">
    <property type="entry name" value="RdDP_mobile_element"/>
</dbReference>
<dbReference type="PROSITE" id="PS50878">
    <property type="entry name" value="RT_POL"/>
    <property type="match status" value="1"/>
</dbReference>
<dbReference type="InterPro" id="IPR005135">
    <property type="entry name" value="Endo/exonuclease/phosphatase"/>
</dbReference>
<dbReference type="Pfam" id="PF00078">
    <property type="entry name" value="RVT_1"/>
    <property type="match status" value="1"/>
</dbReference>
<evidence type="ECO:0000259" key="2">
    <source>
        <dbReference type="PROSITE" id="PS50878"/>
    </source>
</evidence>
<organism evidence="3">
    <name type="scientific">Bombyx mori</name>
    <name type="common">Silk moth</name>
    <dbReference type="NCBI Taxonomy" id="7091"/>
    <lineage>
        <taxon>Eukaryota</taxon>
        <taxon>Metazoa</taxon>
        <taxon>Ecdysozoa</taxon>
        <taxon>Arthropoda</taxon>
        <taxon>Hexapoda</taxon>
        <taxon>Insecta</taxon>
        <taxon>Pterygota</taxon>
        <taxon>Neoptera</taxon>
        <taxon>Endopterygota</taxon>
        <taxon>Lepidoptera</taxon>
        <taxon>Glossata</taxon>
        <taxon>Ditrysia</taxon>
        <taxon>Bombycoidea</taxon>
        <taxon>Bombycidae</taxon>
        <taxon>Bombycinae</taxon>
        <taxon>Bombyx</taxon>
    </lineage>
</organism>
<dbReference type="Pfam" id="PF03372">
    <property type="entry name" value="Exo_endo_phos"/>
    <property type="match status" value="1"/>
</dbReference>
<dbReference type="SUPFAM" id="SSF56219">
    <property type="entry name" value="DNase I-like"/>
    <property type="match status" value="1"/>
</dbReference>
<dbReference type="PANTHER" id="PTHR36688">
    <property type="entry name" value="ENDO/EXONUCLEASE/PHOSPHATASE DOMAIN-CONTAINING PROTEIN"/>
    <property type="match status" value="1"/>
</dbReference>
<name>Q93137_BOMMO</name>
<evidence type="ECO:0000313" key="3">
    <source>
        <dbReference type="EMBL" id="AAA17752.1"/>
    </source>
</evidence>
<accession>Q93137</accession>
<feature type="region of interest" description="Disordered" evidence="1">
    <location>
        <begin position="905"/>
        <end position="924"/>
    </location>
</feature>
<keyword evidence="3" id="KW-0548">Nucleotidyltransferase</keyword>
<feature type="domain" description="Reverse transcriptase" evidence="2">
    <location>
        <begin position="491"/>
        <end position="771"/>
    </location>
</feature>
<keyword evidence="3" id="KW-0695">RNA-directed DNA polymerase</keyword>
<dbReference type="CDD" id="cd01650">
    <property type="entry name" value="RT_nLTR_like"/>
    <property type="match status" value="1"/>
</dbReference>
<dbReference type="InterPro" id="IPR000477">
    <property type="entry name" value="RT_dom"/>
</dbReference>
<dbReference type="PANTHER" id="PTHR36688:SF2">
    <property type="entry name" value="ENDONUCLEASE_EXONUCLEASE_PHOSPHATASE DOMAIN-CONTAINING PROTEIN"/>
    <property type="match status" value="1"/>
</dbReference>
<protein>
    <submittedName>
        <fullName evidence="3">Reverse transcriptase</fullName>
    </submittedName>
</protein>